<name>A0A9W3BF98_BIOGL</name>
<organism evidence="1 2">
    <name type="scientific">Biomphalaria glabrata</name>
    <name type="common">Bloodfluke planorb</name>
    <name type="synonym">Freshwater snail</name>
    <dbReference type="NCBI Taxonomy" id="6526"/>
    <lineage>
        <taxon>Eukaryota</taxon>
        <taxon>Metazoa</taxon>
        <taxon>Spiralia</taxon>
        <taxon>Lophotrochozoa</taxon>
        <taxon>Mollusca</taxon>
        <taxon>Gastropoda</taxon>
        <taxon>Heterobranchia</taxon>
        <taxon>Euthyneura</taxon>
        <taxon>Panpulmonata</taxon>
        <taxon>Hygrophila</taxon>
        <taxon>Lymnaeoidea</taxon>
        <taxon>Planorbidae</taxon>
        <taxon>Biomphalaria</taxon>
    </lineage>
</organism>
<dbReference type="Proteomes" id="UP001165740">
    <property type="component" value="Chromosome 9"/>
</dbReference>
<evidence type="ECO:0000313" key="2">
    <source>
        <dbReference type="RefSeq" id="XP_055898108.1"/>
    </source>
</evidence>
<dbReference type="OrthoDB" id="10038545at2759"/>
<dbReference type="RefSeq" id="XP_055898109.1">
    <property type="nucleotide sequence ID" value="XM_056042134.1"/>
</dbReference>
<dbReference type="GeneID" id="106062638"/>
<protein>
    <submittedName>
        <fullName evidence="2 3">Uncharacterized protein LOC106062638 isoform X1</fullName>
    </submittedName>
</protein>
<gene>
    <name evidence="2 3" type="primary">LOC106062638</name>
</gene>
<sequence>MNPDIEHSESTIEDFHRKFEKLFTYDDSDVTFDRVLPRVSEDDEGGQCFQNVACQRSPNHSKFIPLEMFRIAHLPENHRDYDLYELLKVVADLTVKVKAKADRTFRSRMRYTRMHTGCGRLWNMIKYTDGVNQLGQPHRGSSKTCRCFRCRYSDKPSHIWWEIYVETAANLALDDKDKNLSTCVFFYNSSDSPKFVVDDVTVHGVHRDINTCMLKCTTCKPRLAEKIEQLWRRFDDVWHRVHEKYAGSAEKLAFLVSHPLGSSKHVSVGVWGGTYQSENDIIDESQSLTYSPCTCSDSYGAYIYIVGYEWGLGGWHQLNKLELKY</sequence>
<dbReference type="AlphaFoldDB" id="A0A9W3BF98"/>
<dbReference type="RefSeq" id="XP_055898108.1">
    <property type="nucleotide sequence ID" value="XM_056042133.1"/>
</dbReference>
<accession>A0A9W3BF98</accession>
<keyword evidence="1" id="KW-1185">Reference proteome</keyword>
<proteinExistence type="predicted"/>
<evidence type="ECO:0000313" key="1">
    <source>
        <dbReference type="Proteomes" id="UP001165740"/>
    </source>
</evidence>
<reference evidence="2 3" key="1">
    <citation type="submission" date="2025-04" db="UniProtKB">
        <authorList>
            <consortium name="RefSeq"/>
        </authorList>
    </citation>
    <scope>IDENTIFICATION</scope>
</reference>
<evidence type="ECO:0000313" key="3">
    <source>
        <dbReference type="RefSeq" id="XP_055898109.1"/>
    </source>
</evidence>